<proteinExistence type="predicted"/>
<dbReference type="RefSeq" id="YP_009237517.1">
    <property type="nucleotide sequence ID" value="NC_029589.1"/>
</dbReference>
<keyword evidence="1" id="KW-0167">Capsid protein</keyword>
<dbReference type="EMBL" id="KP153408">
    <property type="protein sequence ID" value="ALE29607.1"/>
    <property type="molecule type" value="Genomic_DNA"/>
</dbReference>
<keyword evidence="2" id="KW-1185">Reference proteome</keyword>
<dbReference type="InterPro" id="IPR029053">
    <property type="entry name" value="Viral_coat"/>
</dbReference>
<keyword evidence="1" id="KW-0946">Virion</keyword>
<dbReference type="GeneID" id="26974165"/>
<accession>A0A126G9C8</accession>
<dbReference type="GO" id="GO:0019028">
    <property type="term" value="C:viral capsid"/>
    <property type="evidence" value="ECO:0007669"/>
    <property type="project" value="UniProtKB-KW"/>
</dbReference>
<name>A0A126G9C8_9VIRU</name>
<evidence type="ECO:0000313" key="1">
    <source>
        <dbReference type="EMBL" id="ALE29607.1"/>
    </source>
</evidence>
<dbReference type="KEGG" id="vg:26974165"/>
<organism evidence="1 2">
    <name type="scientific">Lake Sarah-associated circular virus-10</name>
    <dbReference type="NCBI Taxonomy" id="1685736"/>
    <lineage>
        <taxon>Viruses</taxon>
        <taxon>Monodnaviria</taxon>
        <taxon>Shotokuvirae</taxon>
        <taxon>Cressdnaviricota</taxon>
        <taxon>Arfiviricetes</taxon>
        <taxon>Jormunvirales</taxon>
        <taxon>Draupnirviridae</taxon>
        <taxon>Asperivirus</taxon>
        <taxon>Asperivirus nemenis</taxon>
    </lineage>
</organism>
<evidence type="ECO:0000313" key="2">
    <source>
        <dbReference type="Proteomes" id="UP000207735"/>
    </source>
</evidence>
<dbReference type="Proteomes" id="UP000207735">
    <property type="component" value="Segment"/>
</dbReference>
<dbReference type="Gene3D" id="2.60.120.20">
    <property type="match status" value="1"/>
</dbReference>
<sequence>MAKFVKKPYRKVRKYAKKPVKKMMKTSKSFVKKVQKIIHKDVETKVVVFNSNATAFNQQINSTGDCLRLLPDIVNGTSENTKIGNIIQLQSLNIRGVLTFALSQTASQNVRIGVRMLILRAKRFNDWNQSATDFATNYTKLLEGSTSGFDGSVAAFNTPVNHDYFSVVADKRFYMSQSVILASGPTINTNETTKFINFSVPYSRRKLTYDQDFSGLAPTNYPYFMVLGYSKLDGSVADGTGTTYLTFQYTATAKFEDA</sequence>
<reference evidence="1 2" key="1">
    <citation type="journal article" date="2016" name="Infect. Genet. Evol.">
        <title>Diverse circular replication-associated protein encoding viruses circulating in invertebrates within a lake ecosystem.</title>
        <authorList>
            <person name="Dayaram A."/>
            <person name="Galatowitsch M.L."/>
            <person name="Arguello-Astorga G.R."/>
            <person name="van Bysterveldt K."/>
            <person name="Kraberger S."/>
            <person name="Stainton D."/>
            <person name="Harding J.S."/>
            <person name="Roumagnac P."/>
            <person name="Martin D.P."/>
            <person name="Lefeuvre P."/>
            <person name="Varsani A."/>
        </authorList>
    </citation>
    <scope>NUCLEOTIDE SEQUENCE [LARGE SCALE GENOMIC DNA]</scope>
    <source>
        <strain evidence="1">LSaCV-10-LSSO-2013</strain>
    </source>
</reference>
<protein>
    <submittedName>
        <fullName evidence="1">Coat protein</fullName>
    </submittedName>
</protein>